<keyword evidence="8" id="KW-1185">Reference proteome</keyword>
<sequence>MAGRKVRPKVVVIGTGGTISFDGRHGLDTYEYVEFGERHEIGEVLARFPELDVMAEIESVSFRRLSSSAVSPGDWIDLAGKIHEVAVAPDPPMGIVVTHGTATLEETAYFLNLTLKTEIPVVLVGAQRPKNALGSDAGPNLVNAVQVAVSEEARGVGVLVMLNEEIQAAREVTKMSTHRLETFRSPDLGMLGYADPDGRVAIYRHPARRHAPDTEFNVGGLETLPRVDVAATYAGADAAAISAFVTAGARGIVVSSVAPGLVTPAQQEALLSARGEGVVIVQSTRAGSGRVLRRASMRDAGIVAADNLNPQKARVLAMLALTVTNDPERIQKMFDIY</sequence>
<dbReference type="Proteomes" id="UP000315252">
    <property type="component" value="Unassembled WGS sequence"/>
</dbReference>
<feature type="active site" description="O-isoaspartyl threonine intermediate" evidence="3">
    <location>
        <position position="18"/>
    </location>
</feature>
<dbReference type="InterPro" id="IPR027474">
    <property type="entry name" value="L-asparaginase_N"/>
</dbReference>
<feature type="domain" description="L-asparaginase N-terminal" evidence="5">
    <location>
        <begin position="9"/>
        <end position="206"/>
    </location>
</feature>
<comment type="caution">
    <text evidence="7">The sequence shown here is derived from an EMBL/GenBank/DDBJ whole genome shotgun (WGS) entry which is preliminary data.</text>
</comment>
<dbReference type="PANTHER" id="PTHR11707:SF28">
    <property type="entry name" value="60 KDA LYSOPHOSPHOLIPASE"/>
    <property type="match status" value="1"/>
</dbReference>
<dbReference type="RefSeq" id="WP_142895919.1">
    <property type="nucleotide sequence ID" value="NZ_ML660053.1"/>
</dbReference>
<evidence type="ECO:0000259" key="5">
    <source>
        <dbReference type="Pfam" id="PF00710"/>
    </source>
</evidence>
<feature type="active site" evidence="4">
    <location>
        <position position="18"/>
    </location>
</feature>
<dbReference type="PANTHER" id="PTHR11707">
    <property type="entry name" value="L-ASPARAGINASE"/>
    <property type="match status" value="1"/>
</dbReference>
<evidence type="ECO:0000259" key="6">
    <source>
        <dbReference type="Pfam" id="PF17763"/>
    </source>
</evidence>
<feature type="domain" description="Asparaginase/glutaminase C-terminal" evidence="6">
    <location>
        <begin position="226"/>
        <end position="334"/>
    </location>
</feature>
<organism evidence="7 8">
    <name type="scientific">Denitrobaculum tricleocarpae</name>
    <dbReference type="NCBI Taxonomy" id="2591009"/>
    <lineage>
        <taxon>Bacteria</taxon>
        <taxon>Pseudomonadati</taxon>
        <taxon>Pseudomonadota</taxon>
        <taxon>Alphaproteobacteria</taxon>
        <taxon>Rhodospirillales</taxon>
        <taxon>Rhodospirillaceae</taxon>
        <taxon>Denitrobaculum</taxon>
    </lineage>
</organism>
<dbReference type="InterPro" id="IPR020827">
    <property type="entry name" value="Asparaginase/glutaminase_AS1"/>
</dbReference>
<dbReference type="GO" id="GO:0004067">
    <property type="term" value="F:asparaginase activity"/>
    <property type="evidence" value="ECO:0007669"/>
    <property type="project" value="UniProtKB-UniRule"/>
</dbReference>
<dbReference type="PRINTS" id="PR00139">
    <property type="entry name" value="ASNGLNASE"/>
</dbReference>
<dbReference type="PIRSF" id="PIRSF001220">
    <property type="entry name" value="L-ASNase_gatD"/>
    <property type="match status" value="1"/>
</dbReference>
<dbReference type="InterPro" id="IPR027473">
    <property type="entry name" value="L-asparaginase_C"/>
</dbReference>
<evidence type="ECO:0000313" key="7">
    <source>
        <dbReference type="EMBL" id="TQV82288.1"/>
    </source>
</evidence>
<dbReference type="Pfam" id="PF00710">
    <property type="entry name" value="Asparaginase"/>
    <property type="match status" value="1"/>
</dbReference>
<evidence type="ECO:0000256" key="4">
    <source>
        <dbReference type="PROSITE-ProRule" id="PRU10099"/>
    </source>
</evidence>
<dbReference type="InterPro" id="IPR037152">
    <property type="entry name" value="L-asparaginase_N_sf"/>
</dbReference>
<proteinExistence type="inferred from homology"/>
<dbReference type="PROSITE" id="PS00144">
    <property type="entry name" value="ASN_GLN_ASE_1"/>
    <property type="match status" value="1"/>
</dbReference>
<dbReference type="Gene3D" id="3.40.50.1170">
    <property type="entry name" value="L-asparaginase, N-terminal domain"/>
    <property type="match status" value="1"/>
</dbReference>
<dbReference type="GO" id="GO:0006528">
    <property type="term" value="P:asparagine metabolic process"/>
    <property type="evidence" value="ECO:0007669"/>
    <property type="project" value="InterPro"/>
</dbReference>
<dbReference type="InterPro" id="IPR040919">
    <property type="entry name" value="Asparaginase_C"/>
</dbReference>
<dbReference type="PROSITE" id="PS51732">
    <property type="entry name" value="ASN_GLN_ASE_3"/>
    <property type="match status" value="1"/>
</dbReference>
<dbReference type="CDD" id="cd08964">
    <property type="entry name" value="L-asparaginase_II"/>
    <property type="match status" value="1"/>
</dbReference>
<dbReference type="InterPro" id="IPR036152">
    <property type="entry name" value="Asp/glu_Ase-like_sf"/>
</dbReference>
<dbReference type="InterPro" id="IPR004550">
    <property type="entry name" value="AsnASE_II"/>
</dbReference>
<dbReference type="SMART" id="SM00870">
    <property type="entry name" value="Asparaginase"/>
    <property type="match status" value="1"/>
</dbReference>
<dbReference type="PIRSF" id="PIRSF500176">
    <property type="entry name" value="L_ASNase"/>
    <property type="match status" value="1"/>
</dbReference>
<dbReference type="InterPro" id="IPR006034">
    <property type="entry name" value="Asparaginase/glutaminase-like"/>
</dbReference>
<evidence type="ECO:0000313" key="8">
    <source>
        <dbReference type="Proteomes" id="UP000315252"/>
    </source>
</evidence>
<dbReference type="AlphaFoldDB" id="A0A545TYH8"/>
<comment type="similarity">
    <text evidence="1">Belongs to the asparaginase 1 family.</text>
</comment>
<evidence type="ECO:0000256" key="1">
    <source>
        <dbReference type="ARBA" id="ARBA00010518"/>
    </source>
</evidence>
<gene>
    <name evidence="7" type="ORF">FKG95_08715</name>
</gene>
<name>A0A545TYH8_9PROT</name>
<accession>A0A545TYH8</accession>
<dbReference type="OrthoDB" id="9788068at2"/>
<protein>
    <submittedName>
        <fullName evidence="7">Asparaginase</fullName>
    </submittedName>
</protein>
<dbReference type="EMBL" id="VHSH01000002">
    <property type="protein sequence ID" value="TQV82288.1"/>
    <property type="molecule type" value="Genomic_DNA"/>
</dbReference>
<dbReference type="SUPFAM" id="SSF53774">
    <property type="entry name" value="Glutaminase/Asparaginase"/>
    <property type="match status" value="1"/>
</dbReference>
<dbReference type="Pfam" id="PF17763">
    <property type="entry name" value="Asparaginase_C"/>
    <property type="match status" value="1"/>
</dbReference>
<dbReference type="FunFam" id="3.40.50.1170:FF:000001">
    <property type="entry name" value="L-asparaginase 2"/>
    <property type="match status" value="1"/>
</dbReference>
<reference evidence="7 8" key="1">
    <citation type="submission" date="2019-06" db="EMBL/GenBank/DDBJ databases">
        <title>Whole genome sequence for Rhodospirillaceae sp. R148.</title>
        <authorList>
            <person name="Wang G."/>
        </authorList>
    </citation>
    <scope>NUCLEOTIDE SEQUENCE [LARGE SCALE GENOMIC DNA]</scope>
    <source>
        <strain evidence="7 8">R148</strain>
    </source>
</reference>
<evidence type="ECO:0000256" key="3">
    <source>
        <dbReference type="PIRSR" id="PIRSR001220-1"/>
    </source>
</evidence>
<dbReference type="Gene3D" id="3.40.50.40">
    <property type="match status" value="1"/>
</dbReference>
<evidence type="ECO:0000256" key="2">
    <source>
        <dbReference type="ARBA" id="ARBA00022801"/>
    </source>
</evidence>
<keyword evidence="2" id="KW-0378">Hydrolase</keyword>